<protein>
    <submittedName>
        <fullName evidence="3">Uncharacterized protein</fullName>
    </submittedName>
</protein>
<dbReference type="AlphaFoldDB" id="A0A2I0AID2"/>
<evidence type="ECO:0000256" key="2">
    <source>
        <dbReference type="SAM" id="SignalP"/>
    </source>
</evidence>
<feature type="chain" id="PRO_5014158237" evidence="2">
    <location>
        <begin position="17"/>
        <end position="120"/>
    </location>
</feature>
<gene>
    <name evidence="3" type="ORF">AXF42_Ash003950</name>
</gene>
<name>A0A2I0AID2_9ASPA</name>
<sequence length="120" mass="13355">MPTQALFLFLFSSSSAYPRSPPSHDPPKEPKELVVIEGMDYCQSCSRVGTWSLEVATPLPAAKVGIACKEYRRNRVQFYKVFQANSQGITTPRLNPEKPRRRPEPAASSSSPRRTAAAIF</sequence>
<feature type="compositionally biased region" description="Low complexity" evidence="1">
    <location>
        <begin position="105"/>
        <end position="120"/>
    </location>
</feature>
<dbReference type="STRING" id="1088818.A0A2I0AID2"/>
<feature type="compositionally biased region" description="Basic and acidic residues" evidence="1">
    <location>
        <begin position="95"/>
        <end position="104"/>
    </location>
</feature>
<keyword evidence="2" id="KW-0732">Signal</keyword>
<proteinExistence type="predicted"/>
<keyword evidence="4" id="KW-1185">Reference proteome</keyword>
<dbReference type="Proteomes" id="UP000236161">
    <property type="component" value="Unassembled WGS sequence"/>
</dbReference>
<feature type="region of interest" description="Disordered" evidence="1">
    <location>
        <begin position="89"/>
        <end position="120"/>
    </location>
</feature>
<organism evidence="3 4">
    <name type="scientific">Apostasia shenzhenica</name>
    <dbReference type="NCBI Taxonomy" id="1088818"/>
    <lineage>
        <taxon>Eukaryota</taxon>
        <taxon>Viridiplantae</taxon>
        <taxon>Streptophyta</taxon>
        <taxon>Embryophyta</taxon>
        <taxon>Tracheophyta</taxon>
        <taxon>Spermatophyta</taxon>
        <taxon>Magnoliopsida</taxon>
        <taxon>Liliopsida</taxon>
        <taxon>Asparagales</taxon>
        <taxon>Orchidaceae</taxon>
        <taxon>Apostasioideae</taxon>
        <taxon>Apostasia</taxon>
    </lineage>
</organism>
<evidence type="ECO:0000313" key="4">
    <source>
        <dbReference type="Proteomes" id="UP000236161"/>
    </source>
</evidence>
<evidence type="ECO:0000313" key="3">
    <source>
        <dbReference type="EMBL" id="PKA55313.1"/>
    </source>
</evidence>
<dbReference type="Pfam" id="PF01190">
    <property type="entry name" value="Pollen_Ole_e_1"/>
    <property type="match status" value="1"/>
</dbReference>
<accession>A0A2I0AID2</accession>
<feature type="signal peptide" evidence="2">
    <location>
        <begin position="1"/>
        <end position="16"/>
    </location>
</feature>
<dbReference type="EMBL" id="KZ451980">
    <property type="protein sequence ID" value="PKA55313.1"/>
    <property type="molecule type" value="Genomic_DNA"/>
</dbReference>
<evidence type="ECO:0000256" key="1">
    <source>
        <dbReference type="SAM" id="MobiDB-lite"/>
    </source>
</evidence>
<dbReference type="OrthoDB" id="1936190at2759"/>
<reference evidence="3 4" key="1">
    <citation type="journal article" date="2017" name="Nature">
        <title>The Apostasia genome and the evolution of orchids.</title>
        <authorList>
            <person name="Zhang G.Q."/>
            <person name="Liu K.W."/>
            <person name="Li Z."/>
            <person name="Lohaus R."/>
            <person name="Hsiao Y.Y."/>
            <person name="Niu S.C."/>
            <person name="Wang J.Y."/>
            <person name="Lin Y.C."/>
            <person name="Xu Q."/>
            <person name="Chen L.J."/>
            <person name="Yoshida K."/>
            <person name="Fujiwara S."/>
            <person name="Wang Z.W."/>
            <person name="Zhang Y.Q."/>
            <person name="Mitsuda N."/>
            <person name="Wang M."/>
            <person name="Liu G.H."/>
            <person name="Pecoraro L."/>
            <person name="Huang H.X."/>
            <person name="Xiao X.J."/>
            <person name="Lin M."/>
            <person name="Wu X.Y."/>
            <person name="Wu W.L."/>
            <person name="Chen Y.Y."/>
            <person name="Chang S.B."/>
            <person name="Sakamoto S."/>
            <person name="Ohme-Takagi M."/>
            <person name="Yagi M."/>
            <person name="Zeng S.J."/>
            <person name="Shen C.Y."/>
            <person name="Yeh C.M."/>
            <person name="Luo Y.B."/>
            <person name="Tsai W.C."/>
            <person name="Van de Peer Y."/>
            <person name="Liu Z.J."/>
        </authorList>
    </citation>
    <scope>NUCLEOTIDE SEQUENCE [LARGE SCALE GENOMIC DNA]</scope>
    <source>
        <strain evidence="4">cv. Shenzhen</strain>
        <tissue evidence="3">Stem</tissue>
    </source>
</reference>